<organism evidence="3 4">
    <name type="scientific">Stenotrophomonas koreensis</name>
    <dbReference type="NCBI Taxonomy" id="266128"/>
    <lineage>
        <taxon>Bacteria</taxon>
        <taxon>Pseudomonadati</taxon>
        <taxon>Pseudomonadota</taxon>
        <taxon>Gammaproteobacteria</taxon>
        <taxon>Lysobacterales</taxon>
        <taxon>Lysobacteraceae</taxon>
        <taxon>Stenotrophomonas</taxon>
    </lineage>
</organism>
<dbReference type="Gene3D" id="3.10.510.20">
    <property type="entry name" value="YcgL domain"/>
    <property type="match status" value="1"/>
</dbReference>
<dbReference type="RefSeq" id="WP_057667016.1">
    <property type="nucleotide sequence ID" value="NZ_LDJH01000024.1"/>
</dbReference>
<sequence length="90" mass="10183">MHAYVYKSQRKTETYIYLARRDDFEAVPESVRAPLAPLSFVLSVELTPERRLAHVDAQQVRAALSERGFFLQLPPSPAQVLAALIQRDDG</sequence>
<dbReference type="OrthoDB" id="7062382at2"/>
<dbReference type="AlphaFoldDB" id="A0A0R0BDP6"/>
<dbReference type="HAMAP" id="MF_01866">
    <property type="entry name" value="UPF0745"/>
    <property type="match status" value="1"/>
</dbReference>
<dbReference type="STRING" id="266128.ABB25_11740"/>
<gene>
    <name evidence="3" type="ORF">ABB25_11740</name>
</gene>
<dbReference type="EMBL" id="LDJH01000024">
    <property type="protein sequence ID" value="KRG55557.1"/>
    <property type="molecule type" value="Genomic_DNA"/>
</dbReference>
<dbReference type="PANTHER" id="PTHR38109:SF1">
    <property type="entry name" value="PROTEIN YCGL"/>
    <property type="match status" value="1"/>
</dbReference>
<evidence type="ECO:0000313" key="4">
    <source>
        <dbReference type="Proteomes" id="UP000051254"/>
    </source>
</evidence>
<keyword evidence="4" id="KW-1185">Reference proteome</keyword>
<dbReference type="Proteomes" id="UP000051254">
    <property type="component" value="Unassembled WGS sequence"/>
</dbReference>
<protein>
    <recommendedName>
        <fullName evidence="1">YcgL domain-containing protein ABB25_11740</fullName>
    </recommendedName>
</protein>
<dbReference type="InterPro" id="IPR027354">
    <property type="entry name" value="YcgL_dom"/>
</dbReference>
<feature type="domain" description="YcgL" evidence="2">
    <location>
        <begin position="1"/>
        <end position="85"/>
    </location>
</feature>
<dbReference type="PROSITE" id="PS51648">
    <property type="entry name" value="YCGL"/>
    <property type="match status" value="1"/>
</dbReference>
<accession>A0A0R0BDP6</accession>
<proteinExistence type="inferred from homology"/>
<dbReference type="PANTHER" id="PTHR38109">
    <property type="entry name" value="PROTEIN YCGL"/>
    <property type="match status" value="1"/>
</dbReference>
<dbReference type="PATRIC" id="fig|266128.3.peg.1412"/>
<dbReference type="InterPro" id="IPR038068">
    <property type="entry name" value="YcgL-like_sf"/>
</dbReference>
<reference evidence="3 4" key="1">
    <citation type="submission" date="2015-05" db="EMBL/GenBank/DDBJ databases">
        <title>Genome sequencing and analysis of members of genus Stenotrophomonas.</title>
        <authorList>
            <person name="Patil P.P."/>
            <person name="Midha S."/>
            <person name="Patil P.B."/>
        </authorList>
    </citation>
    <scope>NUCLEOTIDE SEQUENCE [LARGE SCALE GENOMIC DNA]</scope>
    <source>
        <strain evidence="3 4">DSM 17805</strain>
    </source>
</reference>
<evidence type="ECO:0000313" key="3">
    <source>
        <dbReference type="EMBL" id="KRG55557.1"/>
    </source>
</evidence>
<name>A0A0R0BDP6_9GAMM</name>
<comment type="caution">
    <text evidence="3">The sequence shown here is derived from an EMBL/GenBank/DDBJ whole genome shotgun (WGS) entry which is preliminary data.</text>
</comment>
<evidence type="ECO:0000259" key="2">
    <source>
        <dbReference type="PROSITE" id="PS51648"/>
    </source>
</evidence>
<dbReference type="Pfam" id="PF05166">
    <property type="entry name" value="YcgL"/>
    <property type="match status" value="1"/>
</dbReference>
<evidence type="ECO:0000256" key="1">
    <source>
        <dbReference type="HAMAP-Rule" id="MF_01866"/>
    </source>
</evidence>
<dbReference type="SUPFAM" id="SSF160191">
    <property type="entry name" value="YcgL-like"/>
    <property type="match status" value="1"/>
</dbReference>